<keyword evidence="2" id="KW-0238">DNA-binding</keyword>
<reference evidence="5" key="2">
    <citation type="journal article" date="2014" name="ISME J.">
        <title>Microbial stratification in low pH oxic and suboxic macroscopic growths along an acid mine drainage.</title>
        <authorList>
            <person name="Mendez-Garcia C."/>
            <person name="Mesa V."/>
            <person name="Sprenger R.R."/>
            <person name="Richter M."/>
            <person name="Diez M.S."/>
            <person name="Solano J."/>
            <person name="Bargiela R."/>
            <person name="Golyshina O.V."/>
            <person name="Manteca A."/>
            <person name="Ramos J.L."/>
            <person name="Gallego J.R."/>
            <person name="Llorente I."/>
            <person name="Martins Dos Santos V.A."/>
            <person name="Jensen O.N."/>
            <person name="Pelaez A.I."/>
            <person name="Sanchez J."/>
            <person name="Ferrer M."/>
        </authorList>
    </citation>
    <scope>NUCLEOTIDE SEQUENCE</scope>
</reference>
<evidence type="ECO:0000256" key="2">
    <source>
        <dbReference type="ARBA" id="ARBA00023125"/>
    </source>
</evidence>
<feature type="domain" description="HTH luxR-type" evidence="4">
    <location>
        <begin position="76"/>
        <end position="141"/>
    </location>
</feature>
<dbReference type="InterPro" id="IPR016032">
    <property type="entry name" value="Sig_transdc_resp-reg_C-effctor"/>
</dbReference>
<reference evidence="5" key="1">
    <citation type="submission" date="2013-08" db="EMBL/GenBank/DDBJ databases">
        <authorList>
            <person name="Mendez C."/>
            <person name="Richter M."/>
            <person name="Ferrer M."/>
            <person name="Sanchez J."/>
        </authorList>
    </citation>
    <scope>NUCLEOTIDE SEQUENCE</scope>
</reference>
<dbReference type="EMBL" id="AUZX01000783">
    <property type="protein sequence ID" value="EQD80301.1"/>
    <property type="molecule type" value="Genomic_DNA"/>
</dbReference>
<dbReference type="Pfam" id="PF00196">
    <property type="entry name" value="GerE"/>
    <property type="match status" value="1"/>
</dbReference>
<dbReference type="InterPro" id="IPR036693">
    <property type="entry name" value="TF_LuxR_autoind-bd_dom_sf"/>
</dbReference>
<accession>T1C482</accession>
<name>T1C482_9ZZZZ</name>
<dbReference type="SUPFAM" id="SSF75516">
    <property type="entry name" value="Pheromone-binding domain of LuxR-like quorum-sensing transcription factors"/>
    <property type="match status" value="1"/>
</dbReference>
<evidence type="ECO:0000313" key="5">
    <source>
        <dbReference type="EMBL" id="EQD80301.1"/>
    </source>
</evidence>
<dbReference type="SMART" id="SM00421">
    <property type="entry name" value="HTH_LUXR"/>
    <property type="match status" value="1"/>
</dbReference>
<dbReference type="PANTHER" id="PTHR44688:SF16">
    <property type="entry name" value="DNA-BINDING TRANSCRIPTIONAL ACTIVATOR DEVR_DOSR"/>
    <property type="match status" value="1"/>
</dbReference>
<dbReference type="Gene3D" id="1.10.10.10">
    <property type="entry name" value="Winged helix-like DNA-binding domain superfamily/Winged helix DNA-binding domain"/>
    <property type="match status" value="1"/>
</dbReference>
<sequence length="144" mass="16095">TYKRVSTMAERKFIETSLEFDLADGITHGERSSSGKGGSTFSFAGNEIAKYSRHLAILDLLVPHLHAALSKVFLELPLATVSLTNREKEVLIWTKEGKRNWEISQILKVSERTVVFHMQNAIRKLGARNRVQAMATALSLGLIE</sequence>
<evidence type="ECO:0000259" key="4">
    <source>
        <dbReference type="PROSITE" id="PS50043"/>
    </source>
</evidence>
<dbReference type="Pfam" id="PF03472">
    <property type="entry name" value="Autoind_bind"/>
    <property type="match status" value="1"/>
</dbReference>
<comment type="caution">
    <text evidence="5">The sequence shown here is derived from an EMBL/GenBank/DDBJ whole genome shotgun (WGS) entry which is preliminary data.</text>
</comment>
<keyword evidence="3" id="KW-0804">Transcription</keyword>
<dbReference type="PANTHER" id="PTHR44688">
    <property type="entry name" value="DNA-BINDING TRANSCRIPTIONAL ACTIVATOR DEVR_DOSR"/>
    <property type="match status" value="1"/>
</dbReference>
<dbReference type="GO" id="GO:0006355">
    <property type="term" value="P:regulation of DNA-templated transcription"/>
    <property type="evidence" value="ECO:0007669"/>
    <property type="project" value="InterPro"/>
</dbReference>
<dbReference type="GO" id="GO:0003677">
    <property type="term" value="F:DNA binding"/>
    <property type="evidence" value="ECO:0007669"/>
    <property type="project" value="UniProtKB-KW"/>
</dbReference>
<dbReference type="PROSITE" id="PS00622">
    <property type="entry name" value="HTH_LUXR_1"/>
    <property type="match status" value="1"/>
</dbReference>
<dbReference type="InterPro" id="IPR036388">
    <property type="entry name" value="WH-like_DNA-bd_sf"/>
</dbReference>
<dbReference type="InterPro" id="IPR005143">
    <property type="entry name" value="TF_LuxR_autoind-bd_dom"/>
</dbReference>
<evidence type="ECO:0000256" key="1">
    <source>
        <dbReference type="ARBA" id="ARBA00023015"/>
    </source>
</evidence>
<dbReference type="AlphaFoldDB" id="T1C482"/>
<dbReference type="PRINTS" id="PR00038">
    <property type="entry name" value="HTHLUXR"/>
</dbReference>
<dbReference type="Gene3D" id="3.30.450.80">
    <property type="entry name" value="Transcription factor LuxR-like, autoinducer-binding domain"/>
    <property type="match status" value="1"/>
</dbReference>
<feature type="non-terminal residue" evidence="5">
    <location>
        <position position="1"/>
    </location>
</feature>
<organism evidence="5">
    <name type="scientific">mine drainage metagenome</name>
    <dbReference type="NCBI Taxonomy" id="410659"/>
    <lineage>
        <taxon>unclassified sequences</taxon>
        <taxon>metagenomes</taxon>
        <taxon>ecological metagenomes</taxon>
    </lineage>
</organism>
<dbReference type="InterPro" id="IPR000792">
    <property type="entry name" value="Tscrpt_reg_LuxR_C"/>
</dbReference>
<proteinExistence type="predicted"/>
<evidence type="ECO:0000256" key="3">
    <source>
        <dbReference type="ARBA" id="ARBA00023163"/>
    </source>
</evidence>
<keyword evidence="1" id="KW-0805">Transcription regulation</keyword>
<dbReference type="SUPFAM" id="SSF46894">
    <property type="entry name" value="C-terminal effector domain of the bipartite response regulators"/>
    <property type="match status" value="1"/>
</dbReference>
<protein>
    <submittedName>
        <fullName evidence="5">LuxR family transcriptional regulator</fullName>
    </submittedName>
</protein>
<dbReference type="CDD" id="cd06170">
    <property type="entry name" value="LuxR_C_like"/>
    <property type="match status" value="1"/>
</dbReference>
<gene>
    <name evidence="5" type="ORF">B1A_01032</name>
</gene>
<dbReference type="PROSITE" id="PS50043">
    <property type="entry name" value="HTH_LUXR_2"/>
    <property type="match status" value="1"/>
</dbReference>